<evidence type="ECO:0000313" key="3">
    <source>
        <dbReference type="EMBL" id="GBM39426.1"/>
    </source>
</evidence>
<gene>
    <name evidence="3" type="ORF">AVEN_126311_1</name>
</gene>
<evidence type="ECO:0000256" key="1">
    <source>
        <dbReference type="SAM" id="MobiDB-lite"/>
    </source>
</evidence>
<dbReference type="InterPro" id="IPR006579">
    <property type="entry name" value="Pre_C2HC_dom"/>
</dbReference>
<feature type="compositionally biased region" description="Basic and acidic residues" evidence="1">
    <location>
        <begin position="12"/>
        <end position="22"/>
    </location>
</feature>
<keyword evidence="4" id="KW-1185">Reference proteome</keyword>
<organism evidence="3 4">
    <name type="scientific">Araneus ventricosus</name>
    <name type="common">Orbweaver spider</name>
    <name type="synonym">Epeira ventricosa</name>
    <dbReference type="NCBI Taxonomy" id="182803"/>
    <lineage>
        <taxon>Eukaryota</taxon>
        <taxon>Metazoa</taxon>
        <taxon>Ecdysozoa</taxon>
        <taxon>Arthropoda</taxon>
        <taxon>Chelicerata</taxon>
        <taxon>Arachnida</taxon>
        <taxon>Araneae</taxon>
        <taxon>Araneomorphae</taxon>
        <taxon>Entelegynae</taxon>
        <taxon>Araneoidea</taxon>
        <taxon>Araneidae</taxon>
        <taxon>Araneus</taxon>
    </lineage>
</organism>
<feature type="compositionally biased region" description="Polar residues" evidence="1">
    <location>
        <begin position="1"/>
        <end position="10"/>
    </location>
</feature>
<protein>
    <recommendedName>
        <fullName evidence="2">Pre-C2HC domain-containing protein</fullName>
    </recommendedName>
</protein>
<dbReference type="OrthoDB" id="6593055at2759"/>
<evidence type="ECO:0000313" key="4">
    <source>
        <dbReference type="Proteomes" id="UP000499080"/>
    </source>
</evidence>
<evidence type="ECO:0000259" key="2">
    <source>
        <dbReference type="Pfam" id="PF07530"/>
    </source>
</evidence>
<dbReference type="AlphaFoldDB" id="A0A4Y2FG13"/>
<comment type="caution">
    <text evidence="3">The sequence shown here is derived from an EMBL/GenBank/DDBJ whole genome shotgun (WGS) entry which is preliminary data.</text>
</comment>
<sequence>MMDPSLQASQRIDGKKEEKEGRPPTPIEMDFCAKLQEQDARNITTRKRLRNARNRLKKAHPHTKIAKKIMMDIDALNEAMSSVDRIIASIVECPVLSCAKHPVARNADTHSEGDASICTDMDTSSLADDQEQAATPPGEGNADDEDFQMVSPRKAGDMEISEIIQNLEEKGYKIGRASQMKNCKEKTPLPLYLIDVKKSGNYANIFNEKQICYFRVKVVPYRQRKKATICYNCSGY</sequence>
<reference evidence="3 4" key="1">
    <citation type="journal article" date="2019" name="Sci. Rep.">
        <title>Orb-weaving spider Araneus ventricosus genome elucidates the spidroin gene catalogue.</title>
        <authorList>
            <person name="Kono N."/>
            <person name="Nakamura H."/>
            <person name="Ohtoshi R."/>
            <person name="Moran D.A.P."/>
            <person name="Shinohara A."/>
            <person name="Yoshida Y."/>
            <person name="Fujiwara M."/>
            <person name="Mori M."/>
            <person name="Tomita M."/>
            <person name="Arakawa K."/>
        </authorList>
    </citation>
    <scope>NUCLEOTIDE SEQUENCE [LARGE SCALE GENOMIC DNA]</scope>
</reference>
<dbReference type="Pfam" id="PF07530">
    <property type="entry name" value="PRE_C2HC"/>
    <property type="match status" value="1"/>
</dbReference>
<dbReference type="Proteomes" id="UP000499080">
    <property type="component" value="Unassembled WGS sequence"/>
</dbReference>
<accession>A0A4Y2FG13</accession>
<dbReference type="EMBL" id="BGPR01000896">
    <property type="protein sequence ID" value="GBM39426.1"/>
    <property type="molecule type" value="Genomic_DNA"/>
</dbReference>
<feature type="region of interest" description="Disordered" evidence="1">
    <location>
        <begin position="1"/>
        <end position="26"/>
    </location>
</feature>
<proteinExistence type="predicted"/>
<feature type="region of interest" description="Disordered" evidence="1">
    <location>
        <begin position="126"/>
        <end position="147"/>
    </location>
</feature>
<feature type="domain" description="Pre-C2HC" evidence="2">
    <location>
        <begin position="161"/>
        <end position="225"/>
    </location>
</feature>
<name>A0A4Y2FG13_ARAVE</name>